<dbReference type="InterPro" id="IPR000210">
    <property type="entry name" value="BTB/POZ_dom"/>
</dbReference>
<evidence type="ECO:0000313" key="3">
    <source>
        <dbReference type="EMBL" id="AYV79267.1"/>
    </source>
</evidence>
<reference evidence="3" key="1">
    <citation type="submission" date="2018-10" db="EMBL/GenBank/DDBJ databases">
        <title>Hidden diversity of soil giant viruses.</title>
        <authorList>
            <person name="Schulz F."/>
            <person name="Alteio L."/>
            <person name="Goudeau D."/>
            <person name="Ryan E.M."/>
            <person name="Malmstrom R.R."/>
            <person name="Blanchard J."/>
            <person name="Woyke T."/>
        </authorList>
    </citation>
    <scope>NUCLEOTIDE SEQUENCE</scope>
    <source>
        <strain evidence="3">FNV1</strain>
    </source>
</reference>
<dbReference type="EMBL" id="MK072138">
    <property type="protein sequence ID" value="AYV79267.1"/>
    <property type="molecule type" value="Genomic_DNA"/>
</dbReference>
<dbReference type="CDD" id="cd18186">
    <property type="entry name" value="BTB_POZ_ZBTB_KLHL-like"/>
    <property type="match status" value="1"/>
</dbReference>
<gene>
    <name evidence="3" type="ORF">Faunusvirus7_15</name>
</gene>
<dbReference type="Pfam" id="PF00651">
    <property type="entry name" value="BTB"/>
    <property type="match status" value="1"/>
</dbReference>
<accession>A0A3G4ZWI5</accession>
<evidence type="ECO:0000256" key="1">
    <source>
        <dbReference type="ARBA" id="ARBA00006497"/>
    </source>
</evidence>
<dbReference type="InterPro" id="IPR011333">
    <property type="entry name" value="SKP1/BTB/POZ_sf"/>
</dbReference>
<name>A0A3G4ZWI5_9VIRU</name>
<protein>
    <recommendedName>
        <fullName evidence="2">BTB domain-containing protein</fullName>
    </recommendedName>
</protein>
<dbReference type="PROSITE" id="PS50097">
    <property type="entry name" value="BTB"/>
    <property type="match status" value="1"/>
</dbReference>
<dbReference type="Gene3D" id="3.30.710.10">
    <property type="entry name" value="Potassium Channel Kv1.1, Chain A"/>
    <property type="match status" value="1"/>
</dbReference>
<proteinExistence type="inferred from homology"/>
<evidence type="ECO:0000259" key="2">
    <source>
        <dbReference type="PROSITE" id="PS50097"/>
    </source>
</evidence>
<dbReference type="SUPFAM" id="SSF54695">
    <property type="entry name" value="POZ domain"/>
    <property type="match status" value="1"/>
</dbReference>
<feature type="domain" description="BTB" evidence="2">
    <location>
        <begin position="121"/>
        <end position="187"/>
    </location>
</feature>
<sequence length="291" mass="32543">MTYYTTGTYPGYTTVTGIGYDTIYGTTGTTGATIVGGGITSGGTITMTGGVNTCNGGTVTMSNAVVDGKLTVKDLHINGKVTFGENTTDKNTTDEPDKASHDKNDNSLMTIYKSLYSSNTGDIIIELADDDIRLHSPILSQSSFFAALFISGMKDATEKKVDCTTHNADMMRQFFRWLYYRELYQFPEDKYDDWFDLLNITHFYDCLELQVYVTTNILKRITDGNIADITALCERYPAVSETIKTQCLDNFADKLIASHYFKRQAAKLPNIFKKLSGNLYHEIIDFMLKEK</sequence>
<comment type="similarity">
    <text evidence="1">Belongs to the mimivirus BTB/WD family.</text>
</comment>
<organism evidence="3">
    <name type="scientific">Faunusvirus sp</name>
    <dbReference type="NCBI Taxonomy" id="2487766"/>
    <lineage>
        <taxon>Viruses</taxon>
        <taxon>Varidnaviria</taxon>
        <taxon>Bamfordvirae</taxon>
        <taxon>Nucleocytoviricota</taxon>
        <taxon>Megaviricetes</taxon>
        <taxon>Imitervirales</taxon>
        <taxon>Mimiviridae</taxon>
    </lineage>
</organism>